<dbReference type="EMBL" id="AZFI01000044">
    <property type="protein sequence ID" value="KRM28719.1"/>
    <property type="molecule type" value="Genomic_DNA"/>
</dbReference>
<gene>
    <name evidence="2" type="ORF">FC65_GL001621</name>
</gene>
<reference evidence="2 3" key="1">
    <citation type="journal article" date="2015" name="Genome Announc.">
        <title>Expanding the biotechnology potential of lactobacilli through comparative genomics of 213 strains and associated genera.</title>
        <authorList>
            <person name="Sun Z."/>
            <person name="Harris H.M."/>
            <person name="McCann A."/>
            <person name="Guo C."/>
            <person name="Argimon S."/>
            <person name="Zhang W."/>
            <person name="Yang X."/>
            <person name="Jeffery I.B."/>
            <person name="Cooney J.C."/>
            <person name="Kagawa T.F."/>
            <person name="Liu W."/>
            <person name="Song Y."/>
            <person name="Salvetti E."/>
            <person name="Wrobel A."/>
            <person name="Rasinkangas P."/>
            <person name="Parkhill J."/>
            <person name="Rea M.C."/>
            <person name="O'Sullivan O."/>
            <person name="Ritari J."/>
            <person name="Douillard F.P."/>
            <person name="Paul Ross R."/>
            <person name="Yang R."/>
            <person name="Briner A.E."/>
            <person name="Felis G.E."/>
            <person name="de Vos W.M."/>
            <person name="Barrangou R."/>
            <person name="Klaenhammer T.R."/>
            <person name="Caufield P.W."/>
            <person name="Cui Y."/>
            <person name="Zhang H."/>
            <person name="O'Toole P.W."/>
        </authorList>
    </citation>
    <scope>NUCLEOTIDE SEQUENCE [LARGE SCALE GENOMIC DNA]</scope>
    <source>
        <strain evidence="2 3">DSM 15836</strain>
    </source>
</reference>
<feature type="region of interest" description="Disordered" evidence="1">
    <location>
        <begin position="1"/>
        <end position="21"/>
    </location>
</feature>
<evidence type="ECO:0000313" key="2">
    <source>
        <dbReference type="EMBL" id="KRM28719.1"/>
    </source>
</evidence>
<protein>
    <submittedName>
        <fullName evidence="2">Uncharacterized protein</fullName>
    </submittedName>
</protein>
<name>A0ABR5PKW2_9LACO</name>
<accession>A0ABR5PKW2</accession>
<dbReference type="Proteomes" id="UP000051217">
    <property type="component" value="Unassembled WGS sequence"/>
</dbReference>
<keyword evidence="3" id="KW-1185">Reference proteome</keyword>
<evidence type="ECO:0000313" key="3">
    <source>
        <dbReference type="Proteomes" id="UP000051217"/>
    </source>
</evidence>
<sequence>MTEQAVSIANATMSKNPKSAIKKTYREFDKQERKIDVHKQPNINHPKMEQYAQLMKQWHNSFKRKEEDNGS</sequence>
<evidence type="ECO:0000256" key="1">
    <source>
        <dbReference type="SAM" id="MobiDB-lite"/>
    </source>
</evidence>
<feature type="compositionally biased region" description="Polar residues" evidence="1">
    <location>
        <begin position="1"/>
        <end position="17"/>
    </location>
</feature>
<proteinExistence type="predicted"/>
<organism evidence="2 3">
    <name type="scientific">Ligilactobacillus acidipiscis DSM 15836</name>
    <dbReference type="NCBI Taxonomy" id="1423716"/>
    <lineage>
        <taxon>Bacteria</taxon>
        <taxon>Bacillati</taxon>
        <taxon>Bacillota</taxon>
        <taxon>Bacilli</taxon>
        <taxon>Lactobacillales</taxon>
        <taxon>Lactobacillaceae</taxon>
        <taxon>Ligilactobacillus</taxon>
    </lineage>
</organism>
<comment type="caution">
    <text evidence="2">The sequence shown here is derived from an EMBL/GenBank/DDBJ whole genome shotgun (WGS) entry which is preliminary data.</text>
</comment>